<dbReference type="InterPro" id="IPR051358">
    <property type="entry name" value="TF_AMS/ICE1/BHLH6-like"/>
</dbReference>
<dbReference type="Pfam" id="PF00010">
    <property type="entry name" value="HLH"/>
    <property type="match status" value="1"/>
</dbReference>
<comment type="similarity">
    <text evidence="2">Belongs to the bHLH protein family.</text>
</comment>
<dbReference type="Pfam" id="PF22754">
    <property type="entry name" value="bHLH-TF_ACT-like_plant"/>
    <property type="match status" value="1"/>
</dbReference>
<dbReference type="InterPro" id="IPR036638">
    <property type="entry name" value="HLH_DNA-bd_sf"/>
</dbReference>
<dbReference type="PROSITE" id="PS50888">
    <property type="entry name" value="BHLH"/>
    <property type="match status" value="1"/>
</dbReference>
<keyword evidence="5" id="KW-0539">Nucleus</keyword>
<evidence type="ECO:0000259" key="7">
    <source>
        <dbReference type="PROSITE" id="PS50888"/>
    </source>
</evidence>
<evidence type="ECO:0000256" key="3">
    <source>
        <dbReference type="ARBA" id="ARBA00023015"/>
    </source>
</evidence>
<dbReference type="SMART" id="SM00353">
    <property type="entry name" value="HLH"/>
    <property type="match status" value="1"/>
</dbReference>
<dbReference type="InterPro" id="IPR011598">
    <property type="entry name" value="bHLH_dom"/>
</dbReference>
<feature type="region of interest" description="Disordered" evidence="6">
    <location>
        <begin position="221"/>
        <end position="246"/>
    </location>
</feature>
<keyword evidence="9" id="KW-1185">Reference proteome</keyword>
<dbReference type="EMBL" id="JACEFO010000121">
    <property type="protein sequence ID" value="KAF8780605.1"/>
    <property type="molecule type" value="Genomic_DNA"/>
</dbReference>
<proteinExistence type="inferred from homology"/>
<dbReference type="GO" id="GO:0003700">
    <property type="term" value="F:DNA-binding transcription factor activity"/>
    <property type="evidence" value="ECO:0007669"/>
    <property type="project" value="TreeGrafter"/>
</dbReference>
<gene>
    <name evidence="8" type="ORF">HU200_001204</name>
</gene>
<evidence type="ECO:0000256" key="5">
    <source>
        <dbReference type="ARBA" id="ARBA00023242"/>
    </source>
</evidence>
<dbReference type="GO" id="GO:0043565">
    <property type="term" value="F:sequence-specific DNA binding"/>
    <property type="evidence" value="ECO:0007669"/>
    <property type="project" value="TreeGrafter"/>
</dbReference>
<evidence type="ECO:0000256" key="4">
    <source>
        <dbReference type="ARBA" id="ARBA00023163"/>
    </source>
</evidence>
<name>A0A835G0A3_9POAL</name>
<feature type="region of interest" description="Disordered" evidence="6">
    <location>
        <begin position="116"/>
        <end position="138"/>
    </location>
</feature>
<reference evidence="8" key="1">
    <citation type="submission" date="2020-07" db="EMBL/GenBank/DDBJ databases">
        <title>Genome sequence and genetic diversity analysis of an under-domesticated orphan crop, white fonio (Digitaria exilis).</title>
        <authorList>
            <person name="Bennetzen J.L."/>
            <person name="Chen S."/>
            <person name="Ma X."/>
            <person name="Wang X."/>
            <person name="Yssel A.E.J."/>
            <person name="Chaluvadi S.R."/>
            <person name="Johnson M."/>
            <person name="Gangashetty P."/>
            <person name="Hamidou F."/>
            <person name="Sanogo M.D."/>
            <person name="Zwaenepoel A."/>
            <person name="Wallace J."/>
            <person name="Van De Peer Y."/>
            <person name="Van Deynze A."/>
        </authorList>
    </citation>
    <scope>NUCLEOTIDE SEQUENCE</scope>
    <source>
        <tissue evidence="8">Leaves</tissue>
    </source>
</reference>
<organism evidence="8 9">
    <name type="scientific">Digitaria exilis</name>
    <dbReference type="NCBI Taxonomy" id="1010633"/>
    <lineage>
        <taxon>Eukaryota</taxon>
        <taxon>Viridiplantae</taxon>
        <taxon>Streptophyta</taxon>
        <taxon>Embryophyta</taxon>
        <taxon>Tracheophyta</taxon>
        <taxon>Spermatophyta</taxon>
        <taxon>Magnoliopsida</taxon>
        <taxon>Liliopsida</taxon>
        <taxon>Poales</taxon>
        <taxon>Poaceae</taxon>
        <taxon>PACMAD clade</taxon>
        <taxon>Panicoideae</taxon>
        <taxon>Panicodae</taxon>
        <taxon>Paniceae</taxon>
        <taxon>Anthephorinae</taxon>
        <taxon>Digitaria</taxon>
    </lineage>
</organism>
<dbReference type="GO" id="GO:0046983">
    <property type="term" value="F:protein dimerization activity"/>
    <property type="evidence" value="ECO:0007669"/>
    <property type="project" value="InterPro"/>
</dbReference>
<evidence type="ECO:0000313" key="8">
    <source>
        <dbReference type="EMBL" id="KAF8780605.1"/>
    </source>
</evidence>
<feature type="compositionally biased region" description="Basic and acidic residues" evidence="6">
    <location>
        <begin position="22"/>
        <end position="36"/>
    </location>
</feature>
<accession>A0A835G0A3</accession>
<feature type="domain" description="BHLH" evidence="7">
    <location>
        <begin position="134"/>
        <end position="204"/>
    </location>
</feature>
<evidence type="ECO:0000256" key="1">
    <source>
        <dbReference type="ARBA" id="ARBA00004123"/>
    </source>
</evidence>
<dbReference type="OrthoDB" id="669078at2759"/>
<comment type="caution">
    <text evidence="8">The sequence shown here is derived from an EMBL/GenBank/DDBJ whole genome shotgun (WGS) entry which is preliminary data.</text>
</comment>
<keyword evidence="3" id="KW-0805">Transcription regulation</keyword>
<keyword evidence="4" id="KW-0804">Transcription</keyword>
<evidence type="ECO:0000256" key="2">
    <source>
        <dbReference type="ARBA" id="ARBA00005510"/>
    </source>
</evidence>
<evidence type="ECO:0000313" key="9">
    <source>
        <dbReference type="Proteomes" id="UP000636709"/>
    </source>
</evidence>
<feature type="region of interest" description="Disordered" evidence="6">
    <location>
        <begin position="1"/>
        <end position="77"/>
    </location>
</feature>
<dbReference type="AlphaFoldDB" id="A0A835G0A3"/>
<evidence type="ECO:0000256" key="6">
    <source>
        <dbReference type="SAM" id="MobiDB-lite"/>
    </source>
</evidence>
<protein>
    <recommendedName>
        <fullName evidence="7">BHLH domain-containing protein</fullName>
    </recommendedName>
</protein>
<dbReference type="PANTHER" id="PTHR31945">
    <property type="entry name" value="TRANSCRIPTION FACTOR SCREAM2-RELATED"/>
    <property type="match status" value="1"/>
</dbReference>
<dbReference type="Proteomes" id="UP000636709">
    <property type="component" value="Unassembled WGS sequence"/>
</dbReference>
<comment type="subcellular location">
    <subcellularLocation>
        <location evidence="1">Nucleus</location>
    </subcellularLocation>
</comment>
<dbReference type="SUPFAM" id="SSF47459">
    <property type="entry name" value="HLH, helix-loop-helix DNA-binding domain"/>
    <property type="match status" value="1"/>
</dbReference>
<dbReference type="PANTHER" id="PTHR31945:SF26">
    <property type="entry name" value="TRANSCRIPTION FACTOR BHLH35"/>
    <property type="match status" value="1"/>
</dbReference>
<dbReference type="InterPro" id="IPR054502">
    <property type="entry name" value="bHLH-TF_ACT-like_plant"/>
</dbReference>
<dbReference type="Gene3D" id="4.10.280.10">
    <property type="entry name" value="Helix-loop-helix DNA-binding domain"/>
    <property type="match status" value="1"/>
</dbReference>
<sequence>MGVEWTPMRAADKPGPPWPGLTERRRNERVRVDGKRGPTWQRQAPEPIKQLESDERAAQSNGEPTTRKQKLSASPDRSYWEETQRYLEYEELRYARVITCCSIYLEAQEDAMSCYDSSSPDGSSSAPAGRAAAAGGNKNILMERDRRRKLNDKLYALRSVVPNITKARASLLLALTMDTVTFLLGSQMDKASIIKDAIEYIQQLQEEERQVLQEVRAMDPTARVDKKPKRARSTPSFVVDGGAPPPPPPPVEVLELRVSEVGDRVLVVSVTCSKRRDAMARVCRAIEGLRLHVITATITSVAGCLMHTVFVEVHMHPVALIESNCFVPLLPSEDDRYEMGVLTSRVLTKGVSRFSAGEDHVLIRWDPQARTRWGEVVNLTCLRSSTCFSCRIRSRGVHLARRSEPLVARAPWDWSGTRVPPDPRATDKRGMGVVWTSSQASSFMLCRGSMCTETDGKFSVQERDLIERCGTTTWHPGGSFRGQ</sequence>
<dbReference type="GO" id="GO:0005634">
    <property type="term" value="C:nucleus"/>
    <property type="evidence" value="ECO:0007669"/>
    <property type="project" value="UniProtKB-SubCell"/>
</dbReference>
<feature type="compositionally biased region" description="Low complexity" evidence="6">
    <location>
        <begin position="116"/>
        <end position="136"/>
    </location>
</feature>